<feature type="signal peptide" evidence="2">
    <location>
        <begin position="1"/>
        <end position="21"/>
    </location>
</feature>
<proteinExistence type="predicted"/>
<accession>A0A6G1VJ45</accession>
<feature type="region of interest" description="Disordered" evidence="1">
    <location>
        <begin position="250"/>
        <end position="288"/>
    </location>
</feature>
<dbReference type="EMBL" id="VZAH01000040">
    <property type="protein sequence ID" value="MQP13565.1"/>
    <property type="molecule type" value="Genomic_DNA"/>
</dbReference>
<name>A0A6G1VJ45_9BACT</name>
<feature type="compositionally biased region" description="Polar residues" evidence="1">
    <location>
        <begin position="251"/>
        <end position="266"/>
    </location>
</feature>
<comment type="caution">
    <text evidence="3">The sequence shown here is derived from an EMBL/GenBank/DDBJ whole genome shotgun (WGS) entry which is preliminary data.</text>
</comment>
<evidence type="ECO:0000313" key="4">
    <source>
        <dbReference type="Proteomes" id="UP000477980"/>
    </source>
</evidence>
<evidence type="ECO:0000256" key="1">
    <source>
        <dbReference type="SAM" id="MobiDB-lite"/>
    </source>
</evidence>
<gene>
    <name evidence="3" type="ORF">F7D25_03870</name>
</gene>
<feature type="compositionally biased region" description="Low complexity" evidence="1">
    <location>
        <begin position="275"/>
        <end position="288"/>
    </location>
</feature>
<feature type="region of interest" description="Disordered" evidence="1">
    <location>
        <begin position="305"/>
        <end position="337"/>
    </location>
</feature>
<dbReference type="Proteomes" id="UP000477980">
    <property type="component" value="Unassembled WGS sequence"/>
</dbReference>
<organism evidence="3 4">
    <name type="scientific">Segatella copri</name>
    <dbReference type="NCBI Taxonomy" id="165179"/>
    <lineage>
        <taxon>Bacteria</taxon>
        <taxon>Pseudomonadati</taxon>
        <taxon>Bacteroidota</taxon>
        <taxon>Bacteroidia</taxon>
        <taxon>Bacteroidales</taxon>
        <taxon>Prevotellaceae</taxon>
        <taxon>Segatella</taxon>
    </lineage>
</organism>
<keyword evidence="2" id="KW-0732">Signal</keyword>
<feature type="chain" id="PRO_5026068833" evidence="2">
    <location>
        <begin position="22"/>
        <end position="337"/>
    </location>
</feature>
<sequence length="337" mass="38240">MKKMYLLAVLMAAAMPFTSMAQDDDLYFNPKKEAKEKAERKAALLREYKAQQARRDSIYALFWSGSNRNVDEYNRGGRFLSHYEKVGTDSLGNDIIQFHVGKGVAPDSIYDDAYFAQKYINEEEDFGNTRRMSRWDGYYDPWFYGYYGYGPYYWRSRMWGWHNPWRYGYYTGWYDPWFDPWYDPWYYGYAGWYGGWYDPWYYGWGGWYGPWYWGGPMIGHVSYGGFVGGKRYNNPGRIDASHGYVYGGSQGNNNTYTRRSGSNRSFGQRRENNAFNNNSNFGTRNNSSFGNSGSFGNGGSFSGGSVGGGGSFGGGHSGGGSFGGGGRSGGGSFGGRR</sequence>
<protein>
    <submittedName>
        <fullName evidence="3">Uncharacterized protein</fullName>
    </submittedName>
</protein>
<dbReference type="AlphaFoldDB" id="A0A6G1VJ45"/>
<reference evidence="3 4" key="1">
    <citation type="submission" date="2019-09" db="EMBL/GenBank/DDBJ databases">
        <title>Distinct polysaccharide growth profiles of human intestinal Prevotella copri isolates.</title>
        <authorList>
            <person name="Fehlner-Peach H."/>
            <person name="Magnabosco C."/>
            <person name="Raghavan V."/>
            <person name="Scher J.U."/>
            <person name="Tett A."/>
            <person name="Cox L.M."/>
            <person name="Gottsegen C."/>
            <person name="Watters A."/>
            <person name="Wiltshire- Gordon J.D."/>
            <person name="Segata N."/>
            <person name="Bonneau R."/>
            <person name="Littman D.R."/>
        </authorList>
    </citation>
    <scope>NUCLEOTIDE SEQUENCE [LARGE SCALE GENOMIC DNA]</scope>
    <source>
        <strain evidence="4">iAA917</strain>
    </source>
</reference>
<dbReference type="OrthoDB" id="1083231at2"/>
<dbReference type="RefSeq" id="WP_153090038.1">
    <property type="nucleotide sequence ID" value="NZ_VZAH01000040.1"/>
</dbReference>
<evidence type="ECO:0000256" key="2">
    <source>
        <dbReference type="SAM" id="SignalP"/>
    </source>
</evidence>
<evidence type="ECO:0000313" key="3">
    <source>
        <dbReference type="EMBL" id="MQP13565.1"/>
    </source>
</evidence>